<evidence type="ECO:0000256" key="10">
    <source>
        <dbReference type="ARBA" id="ARBA00038976"/>
    </source>
</evidence>
<dbReference type="InterPro" id="IPR001160">
    <property type="entry name" value="Peptidase_M20C"/>
</dbReference>
<keyword evidence="7" id="KW-0482">Metalloprotease</keyword>
<dbReference type="EMBL" id="ACNN01000005">
    <property type="protein sequence ID" value="EEN83705.1"/>
    <property type="molecule type" value="Genomic_DNA"/>
</dbReference>
<keyword evidence="6" id="KW-0862">Zinc</keyword>
<dbReference type="InterPro" id="IPR002933">
    <property type="entry name" value="Peptidase_M20"/>
</dbReference>
<evidence type="ECO:0000256" key="16">
    <source>
        <dbReference type="ARBA" id="ARBA00077688"/>
    </source>
</evidence>
<dbReference type="Pfam" id="PF01546">
    <property type="entry name" value="Peptidase_M20"/>
    <property type="match status" value="1"/>
</dbReference>
<sequence length="484" mass="53155">MAKDILTLKPEAVWRYFYDLTQIPRPTGQMDEVTRYVFEAGKKLGLETLQDEVGNVLIRKPATPGMEKKPIITLQGHVDMVPQKNSDVQHDFAKDPIDAYIDGEWVTARGTTLGADNGIGVALALAILEDNSLKHGPLEALFTINEEVGMDGANGLKSGFCKGDILLNIDSEVEGNLYIGCAGGIDVNVSLEYKDQETTSQEDQAVRLTLSGLKGGHSGVDIHIGRANANKLMARFLKCAVEEFGVRVASLEGGSMRNAIPREAFAVLTIAPEDAEEFCKYVAEFEALFTKEFDGIEDKISLKVEKCDMPTNILPEDIQDNLINALEACQNGPISMLQSFPDTVESSTNLAVVRAGDGLVEVKFLVRSSSDSRKMWVASSIESAFLLMGAKVEFDAPYTGWQPNAKSHIMEVMSKVYEEIYHEKPDVKVMHAGLECGIIQGVMPDMDMISFGPEIRHPHSPDEKVHIDSVARTYEVIVKTLELV</sequence>
<evidence type="ECO:0000256" key="5">
    <source>
        <dbReference type="ARBA" id="ARBA00022801"/>
    </source>
</evidence>
<dbReference type="eggNOG" id="COG2195">
    <property type="taxonomic scope" value="Bacteria"/>
</dbReference>
<evidence type="ECO:0000256" key="8">
    <source>
        <dbReference type="ARBA" id="ARBA00023285"/>
    </source>
</evidence>
<keyword evidence="20" id="KW-1185">Reference proteome</keyword>
<dbReference type="GO" id="GO:0046872">
    <property type="term" value="F:metal ion binding"/>
    <property type="evidence" value="ECO:0007669"/>
    <property type="project" value="UniProtKB-KW"/>
</dbReference>
<dbReference type="RefSeq" id="WP_004332172.1">
    <property type="nucleotide sequence ID" value="NZ_ACNN01000005.1"/>
</dbReference>
<evidence type="ECO:0000256" key="14">
    <source>
        <dbReference type="ARBA" id="ARBA00075285"/>
    </source>
</evidence>
<evidence type="ECO:0000313" key="19">
    <source>
        <dbReference type="EMBL" id="EEN83705.1"/>
    </source>
</evidence>
<dbReference type="Proteomes" id="UP000004295">
    <property type="component" value="Unassembled WGS sequence"/>
</dbReference>
<comment type="caution">
    <text evidence="19">The sequence shown here is derived from an EMBL/GenBank/DDBJ whole genome shotgun (WGS) entry which is preliminary data.</text>
</comment>
<evidence type="ECO:0000256" key="17">
    <source>
        <dbReference type="ARBA" id="ARBA00078074"/>
    </source>
</evidence>
<dbReference type="EC" id="3.4.13.18" evidence="10"/>
<dbReference type="GeneID" id="93365638"/>
<dbReference type="PANTHER" id="PTHR43501">
    <property type="entry name" value="CYTOSOL NON-SPECIFIC DIPEPTIDASE"/>
    <property type="match status" value="1"/>
</dbReference>
<evidence type="ECO:0000256" key="3">
    <source>
        <dbReference type="ARBA" id="ARBA00022670"/>
    </source>
</evidence>
<evidence type="ECO:0000256" key="13">
    <source>
        <dbReference type="ARBA" id="ARBA00071271"/>
    </source>
</evidence>
<dbReference type="PIRSF" id="PIRSF016599">
    <property type="entry name" value="Xaa-His_dipept"/>
    <property type="match status" value="1"/>
</dbReference>
<evidence type="ECO:0000256" key="1">
    <source>
        <dbReference type="ARBA" id="ARBA00001941"/>
    </source>
</evidence>
<dbReference type="AlphaFoldDB" id="C3J892"/>
<proteinExistence type="inferred from homology"/>
<evidence type="ECO:0000259" key="18">
    <source>
        <dbReference type="Pfam" id="PF07687"/>
    </source>
</evidence>
<dbReference type="NCBIfam" id="TIGR01893">
    <property type="entry name" value="aa-his-dipept"/>
    <property type="match status" value="1"/>
</dbReference>
<comment type="catalytic activity">
    <reaction evidence="9">
        <text>Hydrolysis of dipeptides, preferentially hydrophobic dipeptides including prolyl amino acids.</text>
        <dbReference type="EC" id="3.4.13.18"/>
    </reaction>
</comment>
<evidence type="ECO:0000256" key="12">
    <source>
        <dbReference type="ARBA" id="ARBA00061423"/>
    </source>
</evidence>
<dbReference type="MEROPS" id="M20.012"/>
<dbReference type="Gene3D" id="3.40.630.10">
    <property type="entry name" value="Zn peptidases"/>
    <property type="match status" value="2"/>
</dbReference>
<comment type="cofactor">
    <cofactor evidence="1">
        <name>Co(2+)</name>
        <dbReference type="ChEBI" id="CHEBI:48828"/>
    </cofactor>
</comment>
<evidence type="ECO:0000256" key="11">
    <source>
        <dbReference type="ARBA" id="ARBA00044252"/>
    </source>
</evidence>
<dbReference type="PRINTS" id="PR00934">
    <property type="entry name" value="XHISDIPTASE"/>
</dbReference>
<evidence type="ECO:0000313" key="20">
    <source>
        <dbReference type="Proteomes" id="UP000004295"/>
    </source>
</evidence>
<feature type="domain" description="Peptidase M20 dimerisation" evidence="18">
    <location>
        <begin position="210"/>
        <end position="293"/>
    </location>
</feature>
<dbReference type="FunFam" id="3.40.630.10:FF:000015">
    <property type="entry name" value="Aminoacyl-histidine dipeptidase PepD"/>
    <property type="match status" value="1"/>
</dbReference>
<name>C3J892_POREA</name>
<dbReference type="GO" id="GO:0005829">
    <property type="term" value="C:cytosol"/>
    <property type="evidence" value="ECO:0007669"/>
    <property type="project" value="TreeGrafter"/>
</dbReference>
<dbReference type="PANTHER" id="PTHR43501:SF1">
    <property type="entry name" value="CYTOSOL NON-SPECIFIC DIPEPTIDASE"/>
    <property type="match status" value="1"/>
</dbReference>
<keyword evidence="4" id="KW-0479">Metal-binding</keyword>
<dbReference type="Pfam" id="PF07687">
    <property type="entry name" value="M20_dimer"/>
    <property type="match status" value="1"/>
</dbReference>
<evidence type="ECO:0000256" key="4">
    <source>
        <dbReference type="ARBA" id="ARBA00022723"/>
    </source>
</evidence>
<dbReference type="CDD" id="cd03890">
    <property type="entry name" value="M20_pepD"/>
    <property type="match status" value="1"/>
</dbReference>
<evidence type="ECO:0000256" key="15">
    <source>
        <dbReference type="ARBA" id="ARBA00076004"/>
    </source>
</evidence>
<reference evidence="19 20" key="1">
    <citation type="submission" date="2009-04" db="EMBL/GenBank/DDBJ databases">
        <authorList>
            <person name="Sebastian Y."/>
            <person name="Madupu R."/>
            <person name="Durkin A.S."/>
            <person name="Torralba M."/>
            <person name="Methe B."/>
            <person name="Sutton G.G."/>
            <person name="Strausberg R.L."/>
            <person name="Nelson K.E."/>
        </authorList>
    </citation>
    <scope>NUCLEOTIDE SEQUENCE [LARGE SCALE GENOMIC DNA]</scope>
    <source>
        <strain evidence="20">ATCC 35406 / BCRC 14492 / JCM 8526 / NCTC 13058 / HG 370</strain>
    </source>
</reference>
<comment type="similarity">
    <text evidence="12">Belongs to the peptidase M20C family.</text>
</comment>
<evidence type="ECO:0000256" key="6">
    <source>
        <dbReference type="ARBA" id="ARBA00022833"/>
    </source>
</evidence>
<evidence type="ECO:0000256" key="2">
    <source>
        <dbReference type="ARBA" id="ARBA00001947"/>
    </source>
</evidence>
<keyword evidence="3" id="KW-0645">Protease</keyword>
<dbReference type="SUPFAM" id="SSF53187">
    <property type="entry name" value="Zn-dependent exopeptidases"/>
    <property type="match status" value="1"/>
</dbReference>
<evidence type="ECO:0000256" key="7">
    <source>
        <dbReference type="ARBA" id="ARBA00023049"/>
    </source>
</evidence>
<evidence type="ECO:0000256" key="9">
    <source>
        <dbReference type="ARBA" id="ARBA00036421"/>
    </source>
</evidence>
<dbReference type="FunFam" id="3.40.630.10:FF:000018">
    <property type="entry name" value="Aminoacyl-histidine dipeptidase PepD"/>
    <property type="match status" value="1"/>
</dbReference>
<dbReference type="GO" id="GO:0070573">
    <property type="term" value="F:metallodipeptidase activity"/>
    <property type="evidence" value="ECO:0007669"/>
    <property type="project" value="TreeGrafter"/>
</dbReference>
<keyword evidence="8" id="KW-0170">Cobalt</keyword>
<accession>C3J892</accession>
<dbReference type="GO" id="GO:0006508">
    <property type="term" value="P:proteolysis"/>
    <property type="evidence" value="ECO:0007669"/>
    <property type="project" value="UniProtKB-KW"/>
</dbReference>
<comment type="cofactor">
    <cofactor evidence="2">
        <name>Zn(2+)</name>
        <dbReference type="ChEBI" id="CHEBI:29105"/>
    </cofactor>
</comment>
<gene>
    <name evidence="19" type="primary">pepD</name>
    <name evidence="19" type="ORF">POREN0001_1336</name>
</gene>
<dbReference type="STRING" id="553175.POREN0001_1336"/>
<protein>
    <recommendedName>
        <fullName evidence="13">Cytosol non-specific dipeptidase</fullName>
        <ecNumber evidence="10">3.4.13.18</ecNumber>
    </recommendedName>
    <alternativeName>
        <fullName evidence="16">Aminoacyl-histidine dipeptidase</fullName>
    </alternativeName>
    <alternativeName>
        <fullName evidence="15">Beta-alanyl-histidine dipeptidase</fullName>
    </alternativeName>
    <alternativeName>
        <fullName evidence="14">Carnosinase</fullName>
    </alternativeName>
    <alternativeName>
        <fullName evidence="11">Peptidase D</fullName>
    </alternativeName>
    <alternativeName>
        <fullName evidence="17">Xaa-His dipeptidase</fullName>
    </alternativeName>
</protein>
<organism evidence="19 20">
    <name type="scientific">Porphyromonas endodontalis (strain ATCC 35406 / DSM 24491 / JCM 8526 / CCUG 16442 / BCRC 14492 / NCTC 13058 / HG 370)</name>
    <name type="common">Bacteroides endodontalis</name>
    <dbReference type="NCBI Taxonomy" id="553175"/>
    <lineage>
        <taxon>Bacteria</taxon>
        <taxon>Pseudomonadati</taxon>
        <taxon>Bacteroidota</taxon>
        <taxon>Bacteroidia</taxon>
        <taxon>Bacteroidales</taxon>
        <taxon>Porphyromonadaceae</taxon>
        <taxon>Porphyromonas</taxon>
    </lineage>
</organism>
<dbReference type="InterPro" id="IPR011650">
    <property type="entry name" value="Peptidase_M20_dimer"/>
</dbReference>
<keyword evidence="5" id="KW-0378">Hydrolase</keyword>